<name>A0A1G7GPX0_9BACL</name>
<reference evidence="2 3" key="1">
    <citation type="submission" date="2016-10" db="EMBL/GenBank/DDBJ databases">
        <authorList>
            <person name="de Groot N.N."/>
        </authorList>
    </citation>
    <scope>NUCLEOTIDE SEQUENCE [LARGE SCALE GENOMIC DNA]</scope>
    <source>
        <strain evidence="2 3">CGMCC 1.6762</strain>
    </source>
</reference>
<organism evidence="2 3">
    <name type="scientific">Bhargavaea beijingensis</name>
    <dbReference type="NCBI Taxonomy" id="426756"/>
    <lineage>
        <taxon>Bacteria</taxon>
        <taxon>Bacillati</taxon>
        <taxon>Bacillota</taxon>
        <taxon>Bacilli</taxon>
        <taxon>Bacillales</taxon>
        <taxon>Caryophanaceae</taxon>
        <taxon>Bhargavaea</taxon>
    </lineage>
</organism>
<protein>
    <submittedName>
        <fullName evidence="2">Restriction endonuclease</fullName>
    </submittedName>
</protein>
<keyword evidence="2" id="KW-0540">Nuclease</keyword>
<dbReference type="Proteomes" id="UP000198823">
    <property type="component" value="Unassembled WGS sequence"/>
</dbReference>
<dbReference type="GO" id="GO:0004519">
    <property type="term" value="F:endonuclease activity"/>
    <property type="evidence" value="ECO:0007669"/>
    <property type="project" value="UniProtKB-KW"/>
</dbReference>
<dbReference type="SUPFAM" id="SSF52980">
    <property type="entry name" value="Restriction endonuclease-like"/>
    <property type="match status" value="1"/>
</dbReference>
<proteinExistence type="predicted"/>
<gene>
    <name evidence="2" type="ORF">SAMN04488126_12823</name>
</gene>
<dbReference type="EMBL" id="FNAR01000028">
    <property type="protein sequence ID" value="SDE90218.1"/>
    <property type="molecule type" value="Genomic_DNA"/>
</dbReference>
<dbReference type="InterPro" id="IPR011335">
    <property type="entry name" value="Restrct_endonuc-II-like"/>
</dbReference>
<evidence type="ECO:0000313" key="2">
    <source>
        <dbReference type="EMBL" id="SDE90218.1"/>
    </source>
</evidence>
<dbReference type="STRING" id="426756.SAMN04488126_12823"/>
<keyword evidence="2" id="KW-0378">Hydrolase</keyword>
<dbReference type="InterPro" id="IPR007560">
    <property type="entry name" value="Restrct_endonuc_IV_Mrr"/>
</dbReference>
<dbReference type="GO" id="GO:0009307">
    <property type="term" value="P:DNA restriction-modification system"/>
    <property type="evidence" value="ECO:0007669"/>
    <property type="project" value="InterPro"/>
</dbReference>
<keyword evidence="2" id="KW-0255">Endonuclease</keyword>
<sequence length="61" mass="6755">MSASRLCRKIVAAKSHYKAEDAWVVTNSQYTKAARELASSNGVRLVDRAQLIHILLEKKAG</sequence>
<dbReference type="RefSeq" id="WP_245696945.1">
    <property type="nucleotide sequence ID" value="NZ_FNAR01000028.1"/>
</dbReference>
<evidence type="ECO:0000259" key="1">
    <source>
        <dbReference type="Pfam" id="PF04471"/>
    </source>
</evidence>
<dbReference type="GO" id="GO:0003677">
    <property type="term" value="F:DNA binding"/>
    <property type="evidence" value="ECO:0007669"/>
    <property type="project" value="InterPro"/>
</dbReference>
<dbReference type="Pfam" id="PF04471">
    <property type="entry name" value="Mrr_cat"/>
    <property type="match status" value="1"/>
</dbReference>
<feature type="domain" description="Restriction endonuclease type IV Mrr" evidence="1">
    <location>
        <begin position="8"/>
        <end position="54"/>
    </location>
</feature>
<accession>A0A1G7GPX0</accession>
<dbReference type="AlphaFoldDB" id="A0A1G7GPX0"/>
<evidence type="ECO:0000313" key="3">
    <source>
        <dbReference type="Proteomes" id="UP000198823"/>
    </source>
</evidence>